<comment type="caution">
    <text evidence="1">The sequence shown here is derived from an EMBL/GenBank/DDBJ whole genome shotgun (WGS) entry which is preliminary data.</text>
</comment>
<accession>A0ACB9JB97</accession>
<evidence type="ECO:0000313" key="2">
    <source>
        <dbReference type="Proteomes" id="UP001056120"/>
    </source>
</evidence>
<gene>
    <name evidence="1" type="ORF">L1987_11423</name>
</gene>
<protein>
    <submittedName>
        <fullName evidence="1">Uncharacterized protein</fullName>
    </submittedName>
</protein>
<sequence>MVVDHETLVLEKAALFFALSVVTVGASFLSQTIALQDSTTVKFEIWILLARRALAPLYYRGAAVAIVVYDITNPHSFHKAQYWVKELQKHGSPDIALALVGNKADLQDNREVSVQDGNEYAEKNGMFFIETSAKTADNINQLKLQRDYHDLLRLDNFKNQVNVIAGWDVTMGKLYICPIFCGPIPPSFDHLLNLVFFKPQLQPMAIIDQPNIVVVVVPFPAQGHLNQLLHLSRLIAAYNIPVHVITTTTHGRQANTRIPLPLNTIHFHHYPTPHFPSPPPDPTAATKFPTQLIPSFKSAMHLRQPFVDLLSTLSPVAKRVVVVHDYLMGPVVQDVGLYDNVEAYMFSCCSAFASFWYRHEATGRPTLVDELAVIQKELPTNEDCYSMDGWQFIASTDVSCDKFSSGTIYDASRVIEGKYIDLIEQEDYQDRKKLWALGPFNPIEITHESSNNRHKLFDWLDRQAPNSVLYVSFGTTTSISNEQVQELALGLEKSEQRFIWVLRDADKGDIFDGEVRKIELPEGFENRAGKNGLVVVDWVPQLEILEHPATGGFMSHCGWNSCMESITMGVPMAAWPMHSDQPRHAMLITRVLKVGMYVRDWTRRKELVSSTVVEEVVKRLMASEEGEEMRNRAAELGGRVRQSMMDGGVTRMELDSFVAYVSR</sequence>
<dbReference type="Proteomes" id="UP001056120">
    <property type="component" value="Linkage Group LG04"/>
</dbReference>
<dbReference type="EMBL" id="CM042021">
    <property type="protein sequence ID" value="KAI3817627.1"/>
    <property type="molecule type" value="Genomic_DNA"/>
</dbReference>
<reference evidence="2" key="1">
    <citation type="journal article" date="2022" name="Mol. Ecol. Resour.">
        <title>The genomes of chicory, endive, great burdock and yacon provide insights into Asteraceae palaeo-polyploidization history and plant inulin production.</title>
        <authorList>
            <person name="Fan W."/>
            <person name="Wang S."/>
            <person name="Wang H."/>
            <person name="Wang A."/>
            <person name="Jiang F."/>
            <person name="Liu H."/>
            <person name="Zhao H."/>
            <person name="Xu D."/>
            <person name="Zhang Y."/>
        </authorList>
    </citation>
    <scope>NUCLEOTIDE SEQUENCE [LARGE SCALE GENOMIC DNA]</scope>
    <source>
        <strain evidence="2">cv. Yunnan</strain>
    </source>
</reference>
<organism evidence="1 2">
    <name type="scientific">Smallanthus sonchifolius</name>
    <dbReference type="NCBI Taxonomy" id="185202"/>
    <lineage>
        <taxon>Eukaryota</taxon>
        <taxon>Viridiplantae</taxon>
        <taxon>Streptophyta</taxon>
        <taxon>Embryophyta</taxon>
        <taxon>Tracheophyta</taxon>
        <taxon>Spermatophyta</taxon>
        <taxon>Magnoliopsida</taxon>
        <taxon>eudicotyledons</taxon>
        <taxon>Gunneridae</taxon>
        <taxon>Pentapetalae</taxon>
        <taxon>asterids</taxon>
        <taxon>campanulids</taxon>
        <taxon>Asterales</taxon>
        <taxon>Asteraceae</taxon>
        <taxon>Asteroideae</taxon>
        <taxon>Heliantheae alliance</taxon>
        <taxon>Millerieae</taxon>
        <taxon>Smallanthus</taxon>
    </lineage>
</organism>
<keyword evidence="2" id="KW-1185">Reference proteome</keyword>
<reference evidence="1 2" key="2">
    <citation type="journal article" date="2022" name="Mol. Ecol. Resour.">
        <title>The genomes of chicory, endive, great burdock and yacon provide insights into Asteraceae paleo-polyploidization history and plant inulin production.</title>
        <authorList>
            <person name="Fan W."/>
            <person name="Wang S."/>
            <person name="Wang H."/>
            <person name="Wang A."/>
            <person name="Jiang F."/>
            <person name="Liu H."/>
            <person name="Zhao H."/>
            <person name="Xu D."/>
            <person name="Zhang Y."/>
        </authorList>
    </citation>
    <scope>NUCLEOTIDE SEQUENCE [LARGE SCALE GENOMIC DNA]</scope>
    <source>
        <strain evidence="2">cv. Yunnan</strain>
        <tissue evidence="1">Leaves</tissue>
    </source>
</reference>
<proteinExistence type="predicted"/>
<evidence type="ECO:0000313" key="1">
    <source>
        <dbReference type="EMBL" id="KAI3817627.1"/>
    </source>
</evidence>
<name>A0ACB9JB97_9ASTR</name>